<accession>A0AA40G8M8</accession>
<dbReference type="EMBL" id="JAHYIQ010000004">
    <property type="protein sequence ID" value="KAK1133118.1"/>
    <property type="molecule type" value="Genomic_DNA"/>
</dbReference>
<gene>
    <name evidence="1" type="ORF">K0M31_014476</name>
</gene>
<evidence type="ECO:0000313" key="2">
    <source>
        <dbReference type="Proteomes" id="UP001177670"/>
    </source>
</evidence>
<proteinExistence type="predicted"/>
<dbReference type="Proteomes" id="UP001177670">
    <property type="component" value="Unassembled WGS sequence"/>
</dbReference>
<evidence type="ECO:0000313" key="1">
    <source>
        <dbReference type="EMBL" id="KAK1133118.1"/>
    </source>
</evidence>
<sequence>MNYAPYDTNTLQTARTCSPAAGSEDNRVEPAVVGGQEVRANVHHFRLQAAGHRYLVEERSAFAGDEGDGKYQPAPRH</sequence>
<name>A0AA40G8M8_9HYME</name>
<reference evidence="1" key="1">
    <citation type="submission" date="2021-10" db="EMBL/GenBank/DDBJ databases">
        <title>Melipona bicolor Genome sequencing and assembly.</title>
        <authorList>
            <person name="Araujo N.S."/>
            <person name="Arias M.C."/>
        </authorList>
    </citation>
    <scope>NUCLEOTIDE SEQUENCE</scope>
    <source>
        <strain evidence="1">USP_2M_L1-L4_2017</strain>
        <tissue evidence="1">Whole body</tissue>
    </source>
</reference>
<organism evidence="1 2">
    <name type="scientific">Melipona bicolor</name>
    <dbReference type="NCBI Taxonomy" id="60889"/>
    <lineage>
        <taxon>Eukaryota</taxon>
        <taxon>Metazoa</taxon>
        <taxon>Ecdysozoa</taxon>
        <taxon>Arthropoda</taxon>
        <taxon>Hexapoda</taxon>
        <taxon>Insecta</taxon>
        <taxon>Pterygota</taxon>
        <taxon>Neoptera</taxon>
        <taxon>Endopterygota</taxon>
        <taxon>Hymenoptera</taxon>
        <taxon>Apocrita</taxon>
        <taxon>Aculeata</taxon>
        <taxon>Apoidea</taxon>
        <taxon>Anthophila</taxon>
        <taxon>Apidae</taxon>
        <taxon>Melipona</taxon>
    </lineage>
</organism>
<dbReference type="AlphaFoldDB" id="A0AA40G8M8"/>
<protein>
    <submittedName>
        <fullName evidence="1">Uncharacterized protein</fullName>
    </submittedName>
</protein>
<comment type="caution">
    <text evidence="1">The sequence shown here is derived from an EMBL/GenBank/DDBJ whole genome shotgun (WGS) entry which is preliminary data.</text>
</comment>
<keyword evidence="2" id="KW-1185">Reference proteome</keyword>